<protein>
    <submittedName>
        <fullName evidence="1">Uncharacterized protein</fullName>
    </submittedName>
</protein>
<name>A0A839RY87_9PSEU</name>
<dbReference type="AlphaFoldDB" id="A0A839RY87"/>
<reference evidence="1 2" key="1">
    <citation type="submission" date="2020-08" db="EMBL/GenBank/DDBJ databases">
        <title>Genomic Encyclopedia of Type Strains, Phase III (KMG-III): the genomes of soil and plant-associated and newly described type strains.</title>
        <authorList>
            <person name="Whitman W."/>
        </authorList>
    </citation>
    <scope>NUCLEOTIDE SEQUENCE [LARGE SCALE GENOMIC DNA]</scope>
    <source>
        <strain evidence="1 2">CECT 8577</strain>
    </source>
</reference>
<organism evidence="1 2">
    <name type="scientific">Prauserella isguenensis</name>
    <dbReference type="NCBI Taxonomy" id="1470180"/>
    <lineage>
        <taxon>Bacteria</taxon>
        <taxon>Bacillati</taxon>
        <taxon>Actinomycetota</taxon>
        <taxon>Actinomycetes</taxon>
        <taxon>Pseudonocardiales</taxon>
        <taxon>Pseudonocardiaceae</taxon>
        <taxon>Prauserella</taxon>
    </lineage>
</organism>
<dbReference type="Proteomes" id="UP000550714">
    <property type="component" value="Unassembled WGS sequence"/>
</dbReference>
<gene>
    <name evidence="1" type="ORF">FHS23_001068</name>
</gene>
<keyword evidence="2" id="KW-1185">Reference proteome</keyword>
<comment type="caution">
    <text evidence="1">The sequence shown here is derived from an EMBL/GenBank/DDBJ whole genome shotgun (WGS) entry which is preliminary data.</text>
</comment>
<dbReference type="RefSeq" id="WP_183648635.1">
    <property type="nucleotide sequence ID" value="NZ_JACHWU010000001.1"/>
</dbReference>
<evidence type="ECO:0000313" key="2">
    <source>
        <dbReference type="Proteomes" id="UP000550714"/>
    </source>
</evidence>
<evidence type="ECO:0000313" key="1">
    <source>
        <dbReference type="EMBL" id="MBB3050073.1"/>
    </source>
</evidence>
<proteinExistence type="predicted"/>
<dbReference type="EMBL" id="JACHWU010000001">
    <property type="protein sequence ID" value="MBB3050073.1"/>
    <property type="molecule type" value="Genomic_DNA"/>
</dbReference>
<sequence>MSLHELRTSLGVVRSGLTDTAAQAAHARELLEDYRRALLSAQSGTGTAASGEPWLPPPLARAFDQLDEHIAQLGNVESALNQYEARL</sequence>
<accession>A0A839RY87</accession>